<dbReference type="EMBL" id="CP093351">
    <property type="protein sequence ID" value="WOH14220.1"/>
    <property type="molecule type" value="Genomic_DNA"/>
</dbReference>
<dbReference type="Proteomes" id="UP000077755">
    <property type="component" value="Chromosome 9"/>
</dbReference>
<accession>A0A175YDI4</accession>
<reference evidence="1" key="1">
    <citation type="journal article" date="2016" name="Nat. Genet.">
        <title>A high-quality carrot genome assembly provides new insights into carotenoid accumulation and asterid genome evolution.</title>
        <authorList>
            <person name="Iorizzo M."/>
            <person name="Ellison S."/>
            <person name="Senalik D."/>
            <person name="Zeng P."/>
            <person name="Satapoomin P."/>
            <person name="Huang J."/>
            <person name="Bowman M."/>
            <person name="Iovene M."/>
            <person name="Sanseverino W."/>
            <person name="Cavagnaro P."/>
            <person name="Yildiz M."/>
            <person name="Macko-Podgorni A."/>
            <person name="Moranska E."/>
            <person name="Grzebelus E."/>
            <person name="Grzebelus D."/>
            <person name="Ashrafi H."/>
            <person name="Zheng Z."/>
            <person name="Cheng S."/>
            <person name="Spooner D."/>
            <person name="Van Deynze A."/>
            <person name="Simon P."/>
        </authorList>
    </citation>
    <scope>NUCLEOTIDE SEQUENCE [LARGE SCALE GENOMIC DNA]</scope>
    <source>
        <tissue evidence="1">Leaf</tissue>
    </source>
</reference>
<sequence>MMDAVMYGGIVGVILGCLEARQKSQDNAALRSRLDRKHPDYAAFDHASDTKRPDFAALRSEYDALRSEYAALRSGLDRKLDDNQPKPPPKN</sequence>
<gene>
    <name evidence="1" type="ORF">DCAR_029299</name>
    <name evidence="2" type="ORF">DCAR_0933737</name>
</gene>
<reference evidence="2" key="2">
    <citation type="submission" date="2022-03" db="EMBL/GenBank/DDBJ databases">
        <title>Draft title - Genomic analysis of global carrot germplasm unveils the trajectory of domestication and the origin of high carotenoid orange carrot.</title>
        <authorList>
            <person name="Iorizzo M."/>
            <person name="Ellison S."/>
            <person name="Senalik D."/>
            <person name="Macko-Podgorni A."/>
            <person name="Grzebelus D."/>
            <person name="Bostan H."/>
            <person name="Rolling W."/>
            <person name="Curaba J."/>
            <person name="Simon P."/>
        </authorList>
    </citation>
    <scope>NUCLEOTIDE SEQUENCE</scope>
    <source>
        <tissue evidence="2">Leaf</tissue>
    </source>
</reference>
<keyword evidence="3" id="KW-1185">Reference proteome</keyword>
<evidence type="ECO:0000313" key="1">
    <source>
        <dbReference type="EMBL" id="KZM81686.1"/>
    </source>
</evidence>
<dbReference type="Gramene" id="KZM81686">
    <property type="protein sequence ID" value="KZM81686"/>
    <property type="gene ID" value="DCAR_029299"/>
</dbReference>
<proteinExistence type="predicted"/>
<organism evidence="1">
    <name type="scientific">Daucus carota subsp. sativus</name>
    <name type="common">Carrot</name>
    <dbReference type="NCBI Taxonomy" id="79200"/>
    <lineage>
        <taxon>Eukaryota</taxon>
        <taxon>Viridiplantae</taxon>
        <taxon>Streptophyta</taxon>
        <taxon>Embryophyta</taxon>
        <taxon>Tracheophyta</taxon>
        <taxon>Spermatophyta</taxon>
        <taxon>Magnoliopsida</taxon>
        <taxon>eudicotyledons</taxon>
        <taxon>Gunneridae</taxon>
        <taxon>Pentapetalae</taxon>
        <taxon>asterids</taxon>
        <taxon>campanulids</taxon>
        <taxon>Apiales</taxon>
        <taxon>Apiaceae</taxon>
        <taxon>Apioideae</taxon>
        <taxon>Scandiceae</taxon>
        <taxon>Daucinae</taxon>
        <taxon>Daucus</taxon>
        <taxon>Daucus sect. Daucus</taxon>
    </lineage>
</organism>
<name>A0A175YDI4_DAUCS</name>
<dbReference type="AlphaFoldDB" id="A0A175YDI4"/>
<dbReference type="EMBL" id="LNRQ01000009">
    <property type="protein sequence ID" value="KZM81686.1"/>
    <property type="molecule type" value="Genomic_DNA"/>
</dbReference>
<protein>
    <submittedName>
        <fullName evidence="1">Uncharacterized protein</fullName>
    </submittedName>
</protein>
<evidence type="ECO:0000313" key="3">
    <source>
        <dbReference type="Proteomes" id="UP000077755"/>
    </source>
</evidence>
<evidence type="ECO:0000313" key="2">
    <source>
        <dbReference type="EMBL" id="WOH14220.1"/>
    </source>
</evidence>